<name>A0A6L2ZR61_9ENTR</name>
<evidence type="ECO:0000313" key="1">
    <source>
        <dbReference type="EMBL" id="GFN47263.1"/>
    </source>
</evidence>
<protein>
    <submittedName>
        <fullName evidence="1">Uncharacterized protein</fullName>
    </submittedName>
</protein>
<gene>
    <name evidence="1" type="ORF">RINTU1_32540</name>
</gene>
<dbReference type="EMBL" id="BLXO01000008">
    <property type="protein sequence ID" value="GFN47263.1"/>
    <property type="molecule type" value="Genomic_DNA"/>
</dbReference>
<sequence length="49" mass="5402">MPLTVAAALPTALERWEEPVLVGWPSRQMITVVPTFSSHGGDRQANQQQ</sequence>
<accession>A0A6L2ZR61</accession>
<dbReference type="AlphaFoldDB" id="A0A6L2ZR61"/>
<proteinExistence type="predicted"/>
<reference evidence="1 2" key="1">
    <citation type="submission" date="2020-06" db="EMBL/GenBank/DDBJ databases">
        <title>The genome sequence of Candidatus Regiella insecticola strain Tut.</title>
        <authorList>
            <person name="Nikoh N."/>
            <person name="Tsuchida T."/>
            <person name="Koga R."/>
            <person name="Oshima K."/>
            <person name="Hattori M."/>
            <person name="Fukatsu T."/>
        </authorList>
    </citation>
    <scope>NUCLEOTIDE SEQUENCE [LARGE SCALE GENOMIC DNA]</scope>
    <source>
        <strain evidence="1 2">Tut</strain>
    </source>
</reference>
<dbReference type="Proteomes" id="UP000504714">
    <property type="component" value="Unassembled WGS sequence"/>
</dbReference>
<evidence type="ECO:0000313" key="2">
    <source>
        <dbReference type="Proteomes" id="UP000504714"/>
    </source>
</evidence>
<comment type="caution">
    <text evidence="1">The sequence shown here is derived from an EMBL/GenBank/DDBJ whole genome shotgun (WGS) entry which is preliminary data.</text>
</comment>
<organism evidence="1 2">
    <name type="scientific">Candidatus Regiella insecticola</name>
    <dbReference type="NCBI Taxonomy" id="138073"/>
    <lineage>
        <taxon>Bacteria</taxon>
        <taxon>Pseudomonadati</taxon>
        <taxon>Pseudomonadota</taxon>
        <taxon>Gammaproteobacteria</taxon>
        <taxon>Enterobacterales</taxon>
        <taxon>Enterobacteriaceae</taxon>
        <taxon>aphid secondary symbionts</taxon>
        <taxon>Candidatus Regiella</taxon>
    </lineage>
</organism>